<feature type="domain" description="YknX-like C-terminal permuted SH3-like" evidence="4">
    <location>
        <begin position="331"/>
        <end position="399"/>
    </location>
</feature>
<dbReference type="Gene3D" id="2.40.420.20">
    <property type="match status" value="1"/>
</dbReference>
<dbReference type="InterPro" id="IPR058637">
    <property type="entry name" value="YknX-like_C"/>
</dbReference>
<dbReference type="Pfam" id="PF25989">
    <property type="entry name" value="YknX_C"/>
    <property type="match status" value="1"/>
</dbReference>
<keyword evidence="6" id="KW-1185">Reference proteome</keyword>
<dbReference type="Gene3D" id="2.40.50.100">
    <property type="match status" value="1"/>
</dbReference>
<comment type="subcellular location">
    <subcellularLocation>
        <location evidence="1">Cell envelope</location>
    </subcellularLocation>
</comment>
<evidence type="ECO:0000256" key="2">
    <source>
        <dbReference type="ARBA" id="ARBA00023054"/>
    </source>
</evidence>
<evidence type="ECO:0000313" key="6">
    <source>
        <dbReference type="Proteomes" id="UP000320496"/>
    </source>
</evidence>
<protein>
    <submittedName>
        <fullName evidence="5">Efflux system component YknX</fullName>
    </submittedName>
</protein>
<dbReference type="InterPro" id="IPR050465">
    <property type="entry name" value="UPF0194_transport"/>
</dbReference>
<organism evidence="5 6">
    <name type="scientific">Maioricimonas rarisocia</name>
    <dbReference type="NCBI Taxonomy" id="2528026"/>
    <lineage>
        <taxon>Bacteria</taxon>
        <taxon>Pseudomonadati</taxon>
        <taxon>Planctomycetota</taxon>
        <taxon>Planctomycetia</taxon>
        <taxon>Planctomycetales</taxon>
        <taxon>Planctomycetaceae</taxon>
        <taxon>Maioricimonas</taxon>
    </lineage>
</organism>
<evidence type="ECO:0000256" key="1">
    <source>
        <dbReference type="ARBA" id="ARBA00004196"/>
    </source>
</evidence>
<keyword evidence="2 3" id="KW-0175">Coiled coil</keyword>
<accession>A0A517Z4P7</accession>
<sequence length="400" mass="43952">MKSWWRRILPIGLGIGLLALIVWAYLPKPVPVDAVSVERGPMTVAVSEDGKTRIKERFLVSTPLSGRVRRIELDPGDPVSATETLLATILPSDPDLLNPRALAEARARVNAADSAVKRAEATLAAAEAEQENAEAHHERVRRLHERDAATDDQLEEAMLEMRTARERYRSAAFAVEIARFEFDQSEAALLRSSPEGQNEETDWAFEIISPIDGVVLRVLQESSAVLSPGTPLLELGDPRNLELEVDVLSTDAVKIEPGARVFVNHWGGERPLEGTVRLVEPAAFTKISALGVEEQRVYVIADLNTSAAEAARLGDGFRFEAEIVVWEGGDVLQVPASALFRVGEEWAVFVIEDGRAQLREVELGHRNPSTAEVLEGLSARERVIIYPSDRVVDGVEVTVR</sequence>
<evidence type="ECO:0000313" key="5">
    <source>
        <dbReference type="EMBL" id="QDU37456.1"/>
    </source>
</evidence>
<dbReference type="OrthoDB" id="9791520at2"/>
<dbReference type="Gene3D" id="1.10.287.470">
    <property type="entry name" value="Helix hairpin bin"/>
    <property type="match status" value="1"/>
</dbReference>
<dbReference type="AlphaFoldDB" id="A0A517Z4P7"/>
<dbReference type="GO" id="GO:0030313">
    <property type="term" value="C:cell envelope"/>
    <property type="evidence" value="ECO:0007669"/>
    <property type="project" value="UniProtKB-SubCell"/>
</dbReference>
<evidence type="ECO:0000256" key="3">
    <source>
        <dbReference type="SAM" id="Coils"/>
    </source>
</evidence>
<dbReference type="EMBL" id="CP036275">
    <property type="protein sequence ID" value="QDU37456.1"/>
    <property type="molecule type" value="Genomic_DNA"/>
</dbReference>
<dbReference type="Gene3D" id="2.40.30.170">
    <property type="match status" value="1"/>
</dbReference>
<gene>
    <name evidence="5" type="primary">yknX</name>
    <name evidence="5" type="ORF">Mal4_17690</name>
</gene>
<dbReference type="KEGG" id="mri:Mal4_17690"/>
<feature type="coiled-coil region" evidence="3">
    <location>
        <begin position="102"/>
        <end position="146"/>
    </location>
</feature>
<proteinExistence type="predicted"/>
<evidence type="ECO:0000259" key="4">
    <source>
        <dbReference type="Pfam" id="PF25989"/>
    </source>
</evidence>
<dbReference type="Proteomes" id="UP000320496">
    <property type="component" value="Chromosome"/>
</dbReference>
<dbReference type="PANTHER" id="PTHR32347">
    <property type="entry name" value="EFFLUX SYSTEM COMPONENT YKNX-RELATED"/>
    <property type="match status" value="1"/>
</dbReference>
<dbReference type="RefSeq" id="WP_145368298.1">
    <property type="nucleotide sequence ID" value="NZ_CP036275.1"/>
</dbReference>
<dbReference type="PANTHER" id="PTHR32347:SF29">
    <property type="entry name" value="UPF0194 MEMBRANE PROTEIN YBHG"/>
    <property type="match status" value="1"/>
</dbReference>
<reference evidence="5 6" key="1">
    <citation type="submission" date="2019-02" db="EMBL/GenBank/DDBJ databases">
        <title>Deep-cultivation of Planctomycetes and their phenomic and genomic characterization uncovers novel biology.</title>
        <authorList>
            <person name="Wiegand S."/>
            <person name="Jogler M."/>
            <person name="Boedeker C."/>
            <person name="Pinto D."/>
            <person name="Vollmers J."/>
            <person name="Rivas-Marin E."/>
            <person name="Kohn T."/>
            <person name="Peeters S.H."/>
            <person name="Heuer A."/>
            <person name="Rast P."/>
            <person name="Oberbeckmann S."/>
            <person name="Bunk B."/>
            <person name="Jeske O."/>
            <person name="Meyerdierks A."/>
            <person name="Storesund J.E."/>
            <person name="Kallscheuer N."/>
            <person name="Luecker S."/>
            <person name="Lage O.M."/>
            <person name="Pohl T."/>
            <person name="Merkel B.J."/>
            <person name="Hornburger P."/>
            <person name="Mueller R.-W."/>
            <person name="Bruemmer F."/>
            <person name="Labrenz M."/>
            <person name="Spormann A.M."/>
            <person name="Op den Camp H."/>
            <person name="Overmann J."/>
            <person name="Amann R."/>
            <person name="Jetten M.S.M."/>
            <person name="Mascher T."/>
            <person name="Medema M.H."/>
            <person name="Devos D.P."/>
            <person name="Kaster A.-K."/>
            <person name="Ovreas L."/>
            <person name="Rohde M."/>
            <person name="Galperin M.Y."/>
            <person name="Jogler C."/>
        </authorList>
    </citation>
    <scope>NUCLEOTIDE SEQUENCE [LARGE SCALE GENOMIC DNA]</scope>
    <source>
        <strain evidence="5 6">Mal4</strain>
    </source>
</reference>
<name>A0A517Z4P7_9PLAN</name>